<name>A0A9D5DG66_9CRYT</name>
<reference evidence="1" key="1">
    <citation type="submission" date="2022-10" db="EMBL/GenBank/DDBJ databases">
        <title>Adaptive evolution leads to modifications in subtelomeric GC content in a zoonotic Cryptosporidium species.</title>
        <authorList>
            <person name="Li J."/>
            <person name="Feng Y."/>
            <person name="Xiao L."/>
        </authorList>
    </citation>
    <scope>NUCLEOTIDE SEQUENCE</scope>
    <source>
        <strain evidence="1">33844</strain>
    </source>
</reference>
<proteinExistence type="predicted"/>
<protein>
    <submittedName>
        <fullName evidence="1">Transmembrane domain-containing protein</fullName>
    </submittedName>
</protein>
<dbReference type="EMBL" id="JAPCXC010000071">
    <property type="protein sequence ID" value="KAJ1606753.1"/>
    <property type="molecule type" value="Genomic_DNA"/>
</dbReference>
<gene>
    <name evidence="1" type="ORF">OJ253_2609</name>
</gene>
<organism evidence="1">
    <name type="scientific">Cryptosporidium canis</name>
    <dbReference type="NCBI Taxonomy" id="195482"/>
    <lineage>
        <taxon>Eukaryota</taxon>
        <taxon>Sar</taxon>
        <taxon>Alveolata</taxon>
        <taxon>Apicomplexa</taxon>
        <taxon>Conoidasida</taxon>
        <taxon>Coccidia</taxon>
        <taxon>Eucoccidiorida</taxon>
        <taxon>Eimeriorina</taxon>
        <taxon>Cryptosporidiidae</taxon>
        <taxon>Cryptosporidium</taxon>
    </lineage>
</organism>
<keyword evidence="1" id="KW-0472">Membrane</keyword>
<dbReference type="AlphaFoldDB" id="A0A9D5DG66"/>
<keyword evidence="1" id="KW-0812">Transmembrane</keyword>
<accession>A0A9D5DG66</accession>
<dbReference type="Pfam" id="PF09742">
    <property type="entry name" value="Dymeclin"/>
    <property type="match status" value="1"/>
</dbReference>
<dbReference type="OrthoDB" id="10253409at2759"/>
<comment type="caution">
    <text evidence="1">The sequence shown here is derived from an EMBL/GenBank/DDBJ whole genome shotgun (WGS) entry which is preliminary data.</text>
</comment>
<dbReference type="Proteomes" id="UP001067231">
    <property type="component" value="Unassembled WGS sequence"/>
</dbReference>
<sequence length="769" mass="89710">MGSSISKDKEYSIPRNLLKFMEPFLIENNIGSNLPHLNEFREPIIAPIKDDSIIDQFVLENISARLFINNETSGNLRSLSLLFADLLLEKEKELQIFIETKKKLRVDNQICKINNLIGLGKIIKFIITHYIKNFGLDTLIKSMEHTQLIKFIDETKNKVNYHGEIKRYAILDNKHYFESEINNYWLHIFLYVCKSSELARNDMNLTLFESMSVIERFFSNIPSFLVCSQKYIEHTNSHTEINNLLIEFQNTLMDILLILFLPNIENELDVSNEDHYVLLACFQAYSSVNSTKNIYCEDELDNFQNSKYMFLQFLIKKAINYNQINELLEVNKKKTILLLSTILFIPPGLKHNIYSEWINNFFDPRFVPENIILSDSNTDSDIDINPSDLAKFPYFEQAYRSVVFNGMLMNYHLSIFLLYSLVHSNTHFVSYCFSRADPDALLLAILEPVYIMSKNIDKAHLCSITALLSIILRLTSDPNLCKALNNAKIDDLPFWFEGGSLQKVIYKCDIKKNDFETTQKHSISIGNILLIVLLRTMFYNYKSLCDIYLCNMASSIIENISINMQNFHWNVAEKLVHYIIFLSSQIYCSLNTYNSDKSNPASFNRFYCGILMHKSLLKLIAESVKDENLLSNSELIYIIIKFSLINENKKLHIFLKKCMDHYRIIDSQIKNGDNSCTISTAKIIQSIISLHELIYKVSRSFENEIINMDNISETENIYAIFQSINNVILSKKYSSQISNNPTRHLTFRRNILSEFEFYIRTIYFEKRKS</sequence>
<evidence type="ECO:0000313" key="1">
    <source>
        <dbReference type="EMBL" id="KAJ1606753.1"/>
    </source>
</evidence>